<dbReference type="Proteomes" id="UP000278587">
    <property type="component" value="Unassembled WGS sequence"/>
</dbReference>
<dbReference type="EMBL" id="RBOC01000148">
    <property type="protein sequence ID" value="RMM06932.1"/>
    <property type="molecule type" value="Genomic_DNA"/>
</dbReference>
<protein>
    <recommendedName>
        <fullName evidence="1">4-fold beta flower domain-containing protein</fullName>
    </recommendedName>
</protein>
<organism evidence="2 3">
    <name type="scientific">Pseudomonas caricapapayae</name>
    <dbReference type="NCBI Taxonomy" id="46678"/>
    <lineage>
        <taxon>Bacteria</taxon>
        <taxon>Pseudomonadati</taxon>
        <taxon>Pseudomonadota</taxon>
        <taxon>Gammaproteobacteria</taxon>
        <taxon>Pseudomonadales</taxon>
        <taxon>Pseudomonadaceae</taxon>
        <taxon>Pseudomonas</taxon>
    </lineage>
</organism>
<accession>A0A0P9KNW0</accession>
<evidence type="ECO:0000313" key="2">
    <source>
        <dbReference type="EMBL" id="RMM06932.1"/>
    </source>
</evidence>
<dbReference type="InterPro" id="IPR048911">
    <property type="entry name" value="Bflower"/>
</dbReference>
<sequence length="93" mass="9982">MNMDLYTKNGKPLQLSDTTVYSRSGKVVGRIKGDKVFGTDGRYVGSIVGDRLVYRSTQSRAISSPFASANRAGSAKAQRAASAVWGNEPDIPE</sequence>
<name>A0A0P9KNW0_9PSED</name>
<gene>
    <name evidence="2" type="ORF">ALQ84_200055</name>
</gene>
<evidence type="ECO:0000313" key="3">
    <source>
        <dbReference type="Proteomes" id="UP000278587"/>
    </source>
</evidence>
<dbReference type="AlphaFoldDB" id="A0A0P9KNW0"/>
<dbReference type="Pfam" id="PF21784">
    <property type="entry name" value="Bflower"/>
    <property type="match status" value="1"/>
</dbReference>
<feature type="domain" description="4-fold beta flower" evidence="1">
    <location>
        <begin position="4"/>
        <end position="58"/>
    </location>
</feature>
<proteinExistence type="predicted"/>
<dbReference type="RefSeq" id="WP_375233042.1">
    <property type="nucleotide sequence ID" value="NZ_RBOC01000148.1"/>
</dbReference>
<reference evidence="2 3" key="1">
    <citation type="submission" date="2018-08" db="EMBL/GenBank/DDBJ databases">
        <title>Recombination of ecologically and evolutionarily significant loci maintains genetic cohesion in the Pseudomonas syringae species complex.</title>
        <authorList>
            <person name="Dillon M."/>
            <person name="Thakur S."/>
            <person name="Almeida R.N.D."/>
            <person name="Weir B.S."/>
            <person name="Guttman D.S."/>
        </authorList>
    </citation>
    <scope>NUCLEOTIDE SEQUENCE [LARGE SCALE GENOMIC DNA]</scope>
    <source>
        <strain evidence="2 3">ICMP 4086</strain>
    </source>
</reference>
<evidence type="ECO:0000259" key="1">
    <source>
        <dbReference type="Pfam" id="PF21784"/>
    </source>
</evidence>
<comment type="caution">
    <text evidence="2">The sequence shown here is derived from an EMBL/GenBank/DDBJ whole genome shotgun (WGS) entry which is preliminary data.</text>
</comment>